<evidence type="ECO:0000313" key="2">
    <source>
        <dbReference type="Proteomes" id="UP001163603"/>
    </source>
</evidence>
<organism evidence="1 2">
    <name type="scientific">Pistacia integerrima</name>
    <dbReference type="NCBI Taxonomy" id="434235"/>
    <lineage>
        <taxon>Eukaryota</taxon>
        <taxon>Viridiplantae</taxon>
        <taxon>Streptophyta</taxon>
        <taxon>Embryophyta</taxon>
        <taxon>Tracheophyta</taxon>
        <taxon>Spermatophyta</taxon>
        <taxon>Magnoliopsida</taxon>
        <taxon>eudicotyledons</taxon>
        <taxon>Gunneridae</taxon>
        <taxon>Pentapetalae</taxon>
        <taxon>rosids</taxon>
        <taxon>malvids</taxon>
        <taxon>Sapindales</taxon>
        <taxon>Anacardiaceae</taxon>
        <taxon>Pistacia</taxon>
    </lineage>
</organism>
<comment type="caution">
    <text evidence="1">The sequence shown here is derived from an EMBL/GenBank/DDBJ whole genome shotgun (WGS) entry which is preliminary data.</text>
</comment>
<accession>A0ACC0Y4W8</accession>
<evidence type="ECO:0000313" key="1">
    <source>
        <dbReference type="EMBL" id="KAJ0030321.1"/>
    </source>
</evidence>
<name>A0ACC0Y4W8_9ROSI</name>
<reference evidence="2" key="1">
    <citation type="journal article" date="2023" name="G3 (Bethesda)">
        <title>Genome assembly and association tests identify interacting loci associated with vigor, precocity, and sex in interspecific pistachio rootstocks.</title>
        <authorList>
            <person name="Palmer W."/>
            <person name="Jacygrad E."/>
            <person name="Sagayaradj S."/>
            <person name="Cavanaugh K."/>
            <person name="Han R."/>
            <person name="Bertier L."/>
            <person name="Beede B."/>
            <person name="Kafkas S."/>
            <person name="Golino D."/>
            <person name="Preece J."/>
            <person name="Michelmore R."/>
        </authorList>
    </citation>
    <scope>NUCLEOTIDE SEQUENCE [LARGE SCALE GENOMIC DNA]</scope>
</reference>
<sequence length="130" mass="14343">MIVALFSFLLPNFEVPLLSLRSDEEIGPLSPLAVSLAAGFSGTVAAAASHGFDTAKCRSQCIVVPKYISMERKMLKWNRPGRRFERYTGIHPSDRNVLLRGIGFRMARSGLASFMIVGIYFLGLDHLIPS</sequence>
<dbReference type="Proteomes" id="UP001163603">
    <property type="component" value="Chromosome 8"/>
</dbReference>
<dbReference type="EMBL" id="CM047743">
    <property type="protein sequence ID" value="KAJ0030321.1"/>
    <property type="molecule type" value="Genomic_DNA"/>
</dbReference>
<proteinExistence type="predicted"/>
<keyword evidence="2" id="KW-1185">Reference proteome</keyword>
<gene>
    <name evidence="1" type="ORF">Pint_14055</name>
</gene>
<protein>
    <submittedName>
        <fullName evidence="1">Uncharacterized protein</fullName>
    </submittedName>
</protein>